<evidence type="ECO:0000256" key="3">
    <source>
        <dbReference type="ARBA" id="ARBA00022989"/>
    </source>
</evidence>
<evidence type="ECO:0000313" key="8">
    <source>
        <dbReference type="Proteomes" id="UP000247099"/>
    </source>
</evidence>
<accession>A0A317ZEG3</accession>
<name>A0A317ZEG3_9BACT</name>
<gene>
    <name evidence="7" type="ORF">DDZ13_10550</name>
</gene>
<evidence type="ECO:0000313" key="7">
    <source>
        <dbReference type="EMBL" id="PXA03726.1"/>
    </source>
</evidence>
<dbReference type="Proteomes" id="UP000247099">
    <property type="component" value="Unassembled WGS sequence"/>
</dbReference>
<feature type="domain" description="Lipopolysaccharide assembly protein A" evidence="6">
    <location>
        <begin position="26"/>
        <end position="62"/>
    </location>
</feature>
<protein>
    <recommendedName>
        <fullName evidence="6">Lipopolysaccharide assembly protein A domain-containing protein</fullName>
    </recommendedName>
</protein>
<dbReference type="Pfam" id="PF06305">
    <property type="entry name" value="LapA_dom"/>
    <property type="match status" value="1"/>
</dbReference>
<proteinExistence type="predicted"/>
<sequence length="66" mass="7607">MKITKQNIRTALWVTLSVLLVTLLLQNSANVNLRFLHLRAQMPLFAVIMLSALFGAGILWFARRRR</sequence>
<evidence type="ECO:0000256" key="2">
    <source>
        <dbReference type="ARBA" id="ARBA00022692"/>
    </source>
</evidence>
<keyword evidence="1" id="KW-1003">Cell membrane</keyword>
<dbReference type="AlphaFoldDB" id="A0A317ZEG3"/>
<organism evidence="7 8">
    <name type="scientific">Coraliomargarita sinensis</name>
    <dbReference type="NCBI Taxonomy" id="2174842"/>
    <lineage>
        <taxon>Bacteria</taxon>
        <taxon>Pseudomonadati</taxon>
        <taxon>Verrucomicrobiota</taxon>
        <taxon>Opitutia</taxon>
        <taxon>Puniceicoccales</taxon>
        <taxon>Coraliomargaritaceae</taxon>
        <taxon>Coraliomargarita</taxon>
    </lineage>
</organism>
<keyword evidence="8" id="KW-1185">Reference proteome</keyword>
<feature type="transmembrane region" description="Helical" evidence="5">
    <location>
        <begin position="44"/>
        <end position="62"/>
    </location>
</feature>
<comment type="caution">
    <text evidence="7">The sequence shown here is derived from an EMBL/GenBank/DDBJ whole genome shotgun (WGS) entry which is preliminary data.</text>
</comment>
<evidence type="ECO:0000259" key="6">
    <source>
        <dbReference type="Pfam" id="PF06305"/>
    </source>
</evidence>
<dbReference type="EMBL" id="QHJQ01000007">
    <property type="protein sequence ID" value="PXA03726.1"/>
    <property type="molecule type" value="Genomic_DNA"/>
</dbReference>
<evidence type="ECO:0000256" key="5">
    <source>
        <dbReference type="SAM" id="Phobius"/>
    </source>
</evidence>
<dbReference type="InterPro" id="IPR010445">
    <property type="entry name" value="LapA_dom"/>
</dbReference>
<reference evidence="7 8" key="1">
    <citation type="submission" date="2018-05" db="EMBL/GenBank/DDBJ databases">
        <title>Coraliomargarita sinensis sp. nov., isolated from a marine solar saltern.</title>
        <authorList>
            <person name="Zhou L.Y."/>
        </authorList>
    </citation>
    <scope>NUCLEOTIDE SEQUENCE [LARGE SCALE GENOMIC DNA]</scope>
    <source>
        <strain evidence="7 8">WN38</strain>
    </source>
</reference>
<keyword evidence="4 5" id="KW-0472">Membrane</keyword>
<evidence type="ECO:0000256" key="4">
    <source>
        <dbReference type="ARBA" id="ARBA00023136"/>
    </source>
</evidence>
<dbReference type="GO" id="GO:0005886">
    <property type="term" value="C:plasma membrane"/>
    <property type="evidence" value="ECO:0007669"/>
    <property type="project" value="InterPro"/>
</dbReference>
<keyword evidence="2 5" id="KW-0812">Transmembrane</keyword>
<keyword evidence="3 5" id="KW-1133">Transmembrane helix</keyword>
<evidence type="ECO:0000256" key="1">
    <source>
        <dbReference type="ARBA" id="ARBA00022475"/>
    </source>
</evidence>
<dbReference type="InParanoid" id="A0A317ZEG3"/>